<gene>
    <name evidence="1" type="ORF">H8S75_31360</name>
</gene>
<name>A0ABR7HH09_9FIRM</name>
<sequence length="88" mass="9572">MILVAVSPILFRSKQYLPGDKLPDDTDFVDAWIRAGSAVWKNKDSSRPAAVKAEPAAALSGLVGDAVNSDSHENLIGRVPQTEKRRKK</sequence>
<evidence type="ECO:0000313" key="1">
    <source>
        <dbReference type="EMBL" id="MBC5712401.1"/>
    </source>
</evidence>
<organism evidence="1 2">
    <name type="scientific">Hungatella hominis</name>
    <dbReference type="NCBI Taxonomy" id="2763050"/>
    <lineage>
        <taxon>Bacteria</taxon>
        <taxon>Bacillati</taxon>
        <taxon>Bacillota</taxon>
        <taxon>Clostridia</taxon>
        <taxon>Lachnospirales</taxon>
        <taxon>Lachnospiraceae</taxon>
        <taxon>Hungatella</taxon>
    </lineage>
</organism>
<keyword evidence="2" id="KW-1185">Reference proteome</keyword>
<comment type="caution">
    <text evidence="1">The sequence shown here is derived from an EMBL/GenBank/DDBJ whole genome shotgun (WGS) entry which is preliminary data.</text>
</comment>
<dbReference type="Proteomes" id="UP000634672">
    <property type="component" value="Unassembled WGS sequence"/>
</dbReference>
<accession>A0ABR7HH09</accession>
<protein>
    <submittedName>
        <fullName evidence="1">Uncharacterized protein</fullName>
    </submittedName>
</protein>
<reference evidence="1 2" key="1">
    <citation type="submission" date="2020-08" db="EMBL/GenBank/DDBJ databases">
        <title>Genome public.</title>
        <authorList>
            <person name="Liu C."/>
            <person name="Sun Q."/>
        </authorList>
    </citation>
    <scope>NUCLEOTIDE SEQUENCE [LARGE SCALE GENOMIC DNA]</scope>
    <source>
        <strain evidence="1 2">NSJ-66</strain>
    </source>
</reference>
<evidence type="ECO:0000313" key="2">
    <source>
        <dbReference type="Proteomes" id="UP000634672"/>
    </source>
</evidence>
<dbReference type="RefSeq" id="WP_187024820.1">
    <property type="nucleotide sequence ID" value="NZ_JACOPB010000034.1"/>
</dbReference>
<dbReference type="EMBL" id="JACOPB010000034">
    <property type="protein sequence ID" value="MBC5712401.1"/>
    <property type="molecule type" value="Genomic_DNA"/>
</dbReference>
<proteinExistence type="predicted"/>